<dbReference type="AlphaFoldDB" id="A0A9W9FZF1"/>
<feature type="signal peptide" evidence="1">
    <location>
        <begin position="1"/>
        <end position="15"/>
    </location>
</feature>
<protein>
    <submittedName>
        <fullName evidence="2">Uncharacterized protein</fullName>
    </submittedName>
</protein>
<proteinExistence type="predicted"/>
<keyword evidence="1" id="KW-0732">Signal</keyword>
<name>A0A9W9FZF1_9EURO</name>
<evidence type="ECO:0000313" key="2">
    <source>
        <dbReference type="EMBL" id="KAJ5109257.1"/>
    </source>
</evidence>
<comment type="caution">
    <text evidence="2">The sequence shown here is derived from an EMBL/GenBank/DDBJ whole genome shotgun (WGS) entry which is preliminary data.</text>
</comment>
<evidence type="ECO:0000313" key="3">
    <source>
        <dbReference type="Proteomes" id="UP001149165"/>
    </source>
</evidence>
<reference evidence="2" key="1">
    <citation type="submission" date="2022-11" db="EMBL/GenBank/DDBJ databases">
        <authorList>
            <person name="Petersen C."/>
        </authorList>
    </citation>
    <scope>NUCLEOTIDE SEQUENCE</scope>
    <source>
        <strain evidence="2">IBT 30069</strain>
    </source>
</reference>
<sequence>MKLQVLLAFCAFATATFIPHKEHTPPHTVTILFSEEKSGHNFHVNIPADQRAYNVHNLFHGVHQGGALFATSAQLTNSPSQGTSCVISFEGRKLAMLSTEHSFTWLYEKGPRHSPVNIDHATISCRS</sequence>
<reference evidence="2" key="2">
    <citation type="journal article" date="2023" name="IMA Fungus">
        <title>Comparative genomic study of the Penicillium genus elucidates a diverse pangenome and 15 lateral gene transfer events.</title>
        <authorList>
            <person name="Petersen C."/>
            <person name="Sorensen T."/>
            <person name="Nielsen M.R."/>
            <person name="Sondergaard T.E."/>
            <person name="Sorensen J.L."/>
            <person name="Fitzpatrick D.A."/>
            <person name="Frisvad J.C."/>
            <person name="Nielsen K.L."/>
        </authorList>
    </citation>
    <scope>NUCLEOTIDE SEQUENCE</scope>
    <source>
        <strain evidence="2">IBT 30069</strain>
    </source>
</reference>
<keyword evidence="3" id="KW-1185">Reference proteome</keyword>
<organism evidence="2 3">
    <name type="scientific">Penicillium angulare</name>
    <dbReference type="NCBI Taxonomy" id="116970"/>
    <lineage>
        <taxon>Eukaryota</taxon>
        <taxon>Fungi</taxon>
        <taxon>Dikarya</taxon>
        <taxon>Ascomycota</taxon>
        <taxon>Pezizomycotina</taxon>
        <taxon>Eurotiomycetes</taxon>
        <taxon>Eurotiomycetidae</taxon>
        <taxon>Eurotiales</taxon>
        <taxon>Aspergillaceae</taxon>
        <taxon>Penicillium</taxon>
    </lineage>
</organism>
<accession>A0A9W9FZF1</accession>
<dbReference type="OrthoDB" id="4287679at2759"/>
<dbReference type="EMBL" id="JAPQKH010000003">
    <property type="protein sequence ID" value="KAJ5109257.1"/>
    <property type="molecule type" value="Genomic_DNA"/>
</dbReference>
<feature type="chain" id="PRO_5040793716" evidence="1">
    <location>
        <begin position="16"/>
        <end position="127"/>
    </location>
</feature>
<evidence type="ECO:0000256" key="1">
    <source>
        <dbReference type="SAM" id="SignalP"/>
    </source>
</evidence>
<dbReference type="Proteomes" id="UP001149165">
    <property type="component" value="Unassembled WGS sequence"/>
</dbReference>
<gene>
    <name evidence="2" type="ORF">N7456_005932</name>
</gene>